<comment type="caution">
    <text evidence="2">The sequence shown here is derived from an EMBL/GenBank/DDBJ whole genome shotgun (WGS) entry which is preliminary data.</text>
</comment>
<gene>
    <name evidence="2" type="ORF">AB2Z07_14320</name>
</gene>
<accession>A0ABV4JY67</accession>
<reference evidence="2 3" key="1">
    <citation type="submission" date="2024-07" db="EMBL/GenBank/DDBJ databases">
        <title>Active virus-host system and metabolic interactions in a Lokiarchaeon culture.</title>
        <authorList>
            <person name="Ponce Toledo R.I."/>
            <person name="Rodrigues Oliveira T."/>
            <person name="Schleper C."/>
        </authorList>
    </citation>
    <scope>NUCLEOTIDE SEQUENCE [LARGE SCALE GENOMIC DNA]</scope>
    <source>
        <strain evidence="2 3">B35</strain>
    </source>
</reference>
<protein>
    <recommendedName>
        <fullName evidence="4">DUF3796 domain-containing protein</fullName>
    </recommendedName>
</protein>
<organism evidence="2 3">
    <name type="scientific">Halodesulfovibrio aestuarii</name>
    <dbReference type="NCBI Taxonomy" id="126333"/>
    <lineage>
        <taxon>Bacteria</taxon>
        <taxon>Pseudomonadati</taxon>
        <taxon>Thermodesulfobacteriota</taxon>
        <taxon>Desulfovibrionia</taxon>
        <taxon>Desulfovibrionales</taxon>
        <taxon>Desulfovibrionaceae</taxon>
        <taxon>Halodesulfovibrio</taxon>
    </lineage>
</organism>
<evidence type="ECO:0000313" key="2">
    <source>
        <dbReference type="EMBL" id="MEZ6854681.1"/>
    </source>
</evidence>
<evidence type="ECO:0008006" key="4">
    <source>
        <dbReference type="Google" id="ProtNLM"/>
    </source>
</evidence>
<dbReference type="Proteomes" id="UP001568358">
    <property type="component" value="Unassembled WGS sequence"/>
</dbReference>
<keyword evidence="3" id="KW-1185">Reference proteome</keyword>
<feature type="transmembrane region" description="Helical" evidence="1">
    <location>
        <begin position="55"/>
        <end position="76"/>
    </location>
</feature>
<evidence type="ECO:0000256" key="1">
    <source>
        <dbReference type="SAM" id="Phobius"/>
    </source>
</evidence>
<evidence type="ECO:0000313" key="3">
    <source>
        <dbReference type="Proteomes" id="UP001568358"/>
    </source>
</evidence>
<keyword evidence="1" id="KW-0812">Transmembrane</keyword>
<proteinExistence type="predicted"/>
<feature type="transmembrane region" description="Helical" evidence="1">
    <location>
        <begin position="88"/>
        <end position="105"/>
    </location>
</feature>
<sequence>MIKKIAIIASATLGVFYPYLLMFIFSLSNICFPMYYNLFHGRYKPQAKDYTGDLITMWFYLFAPLSILLASCTIYLIKKYLPNHHSKIFFLFSVIGIGMTFYIAVKLVT</sequence>
<dbReference type="RefSeq" id="WP_371150983.1">
    <property type="nucleotide sequence ID" value="NZ_JBFSOO010000013.1"/>
</dbReference>
<dbReference type="EMBL" id="JBFSOO010000013">
    <property type="protein sequence ID" value="MEZ6854681.1"/>
    <property type="molecule type" value="Genomic_DNA"/>
</dbReference>
<feature type="transmembrane region" description="Helical" evidence="1">
    <location>
        <begin position="7"/>
        <end position="35"/>
    </location>
</feature>
<keyword evidence="1" id="KW-1133">Transmembrane helix</keyword>
<keyword evidence="1" id="KW-0472">Membrane</keyword>
<name>A0ABV4JY67_9BACT</name>